<dbReference type="Proteomes" id="UP001367508">
    <property type="component" value="Unassembled WGS sequence"/>
</dbReference>
<keyword evidence="1" id="KW-1133">Transmembrane helix</keyword>
<reference evidence="2 3" key="1">
    <citation type="submission" date="2024-01" db="EMBL/GenBank/DDBJ databases">
        <title>The genomes of 5 underutilized Papilionoideae crops provide insights into root nodulation and disease resistanc.</title>
        <authorList>
            <person name="Jiang F."/>
        </authorList>
    </citation>
    <scope>NUCLEOTIDE SEQUENCE [LARGE SCALE GENOMIC DNA]</scope>
    <source>
        <strain evidence="2">LVBAO_FW01</strain>
        <tissue evidence="2">Leaves</tissue>
    </source>
</reference>
<name>A0AAN9KT45_CANGL</name>
<keyword evidence="1" id="KW-0812">Transmembrane</keyword>
<protein>
    <submittedName>
        <fullName evidence="2">Uncharacterized protein</fullName>
    </submittedName>
</protein>
<organism evidence="2 3">
    <name type="scientific">Canavalia gladiata</name>
    <name type="common">Sword bean</name>
    <name type="synonym">Dolichos gladiatus</name>
    <dbReference type="NCBI Taxonomy" id="3824"/>
    <lineage>
        <taxon>Eukaryota</taxon>
        <taxon>Viridiplantae</taxon>
        <taxon>Streptophyta</taxon>
        <taxon>Embryophyta</taxon>
        <taxon>Tracheophyta</taxon>
        <taxon>Spermatophyta</taxon>
        <taxon>Magnoliopsida</taxon>
        <taxon>eudicotyledons</taxon>
        <taxon>Gunneridae</taxon>
        <taxon>Pentapetalae</taxon>
        <taxon>rosids</taxon>
        <taxon>fabids</taxon>
        <taxon>Fabales</taxon>
        <taxon>Fabaceae</taxon>
        <taxon>Papilionoideae</taxon>
        <taxon>50 kb inversion clade</taxon>
        <taxon>NPAAA clade</taxon>
        <taxon>indigoferoid/millettioid clade</taxon>
        <taxon>Phaseoleae</taxon>
        <taxon>Canavalia</taxon>
    </lineage>
</organism>
<accession>A0AAN9KT45</accession>
<keyword evidence="3" id="KW-1185">Reference proteome</keyword>
<proteinExistence type="predicted"/>
<sequence length="116" mass="13157">MPIFWFQIAGETLSHATMSQLSLSFGLSCLAVMLFCVKDSRGVRSDALKLDLPLRIQLLILLFELHIGLQRVIPNLARVCPSQLSCNACWFLHHNQAMLRAIVYGPKYRCPLTKWA</sequence>
<dbReference type="EMBL" id="JAYMYQ010000006">
    <property type="protein sequence ID" value="KAK7323395.1"/>
    <property type="molecule type" value="Genomic_DNA"/>
</dbReference>
<evidence type="ECO:0000256" key="1">
    <source>
        <dbReference type="SAM" id="Phobius"/>
    </source>
</evidence>
<dbReference type="AlphaFoldDB" id="A0AAN9KT45"/>
<evidence type="ECO:0000313" key="2">
    <source>
        <dbReference type="EMBL" id="KAK7323395.1"/>
    </source>
</evidence>
<gene>
    <name evidence="2" type="ORF">VNO77_26867</name>
</gene>
<feature type="transmembrane region" description="Helical" evidence="1">
    <location>
        <begin position="20"/>
        <end position="37"/>
    </location>
</feature>
<keyword evidence="1" id="KW-0472">Membrane</keyword>
<comment type="caution">
    <text evidence="2">The sequence shown here is derived from an EMBL/GenBank/DDBJ whole genome shotgun (WGS) entry which is preliminary data.</text>
</comment>
<evidence type="ECO:0000313" key="3">
    <source>
        <dbReference type="Proteomes" id="UP001367508"/>
    </source>
</evidence>